<feature type="transmembrane region" description="Helical" evidence="7">
    <location>
        <begin position="59"/>
        <end position="84"/>
    </location>
</feature>
<evidence type="ECO:0000313" key="9">
    <source>
        <dbReference type="Proteomes" id="UP000316584"/>
    </source>
</evidence>
<dbReference type="KEGG" id="lug:FPZ22_10935"/>
<proteinExistence type="predicted"/>
<dbReference type="NCBIfam" id="NF037997">
    <property type="entry name" value="Na_Pi_symport"/>
    <property type="match status" value="1"/>
</dbReference>
<dbReference type="Pfam" id="PF02690">
    <property type="entry name" value="Na_Pi_cotrans"/>
    <property type="match status" value="2"/>
</dbReference>
<gene>
    <name evidence="8" type="ORF">FPZ22_10935</name>
</gene>
<sequence length="566" mass="59621">MLPVPDSGWTMFPDVLPLIAGLGLFMLGMKLLEDALAALAGLPLRRFLREHADRPARGILIGTAATAILQSSTLVSLLVLAFVGAGIMQLAGAVGVIMGANLGTTLTTWLVASLGFKLDLATSAMAFIGVGGVGFSLLRRGSRARETAGLLLGVGLLLYGLDLMKSGVEAWASAFDVAPFADWPLVLMALLGVAVTGAIQSSTAAMMIALGALHGGIVDLPSAAAFAAGTSVGTTFTAVLGALGGSADKKRVAAAHFGFNLFKAALALLILHPMLAALGRVPGLADPLLRLAAFHTTINLAGIAVVLPFAGRLAEWLGRRFRDGSDQINHYLHAAGHEVPEAGLEAVRREVRRALGMTVSLNREALQIPAPPVGEWPDPDAGQGRNGRRDFDERYRRLKRLEGEIVEYVARLQLQELTPEVGSGLSAQLEAMRMAVSSAKALKDIRGNLVELRLALRAPVDVRLEEFGGAATTLYAAIDRLAPGQPEPVLVQTVSALRNQVREAREGALGRLYREASRDSIGEEVLSTLLNVNRALYLSAQSLLRALGLHLLAPETAGVVEDASLD</sequence>
<feature type="transmembrane region" description="Helical" evidence="7">
    <location>
        <begin position="118"/>
        <end position="138"/>
    </location>
</feature>
<feature type="transmembrane region" description="Helical" evidence="7">
    <location>
        <begin position="257"/>
        <end position="279"/>
    </location>
</feature>
<comment type="subcellular location">
    <subcellularLocation>
        <location evidence="1">Cell membrane</location>
        <topology evidence="1">Multi-pass membrane protein</topology>
    </subcellularLocation>
</comment>
<evidence type="ECO:0000256" key="5">
    <source>
        <dbReference type="ARBA" id="ARBA00023136"/>
    </source>
</evidence>
<dbReference type="InterPro" id="IPR003841">
    <property type="entry name" value="Na/Pi_transpt"/>
</dbReference>
<keyword evidence="4 7" id="KW-1133">Transmembrane helix</keyword>
<evidence type="ECO:0000256" key="1">
    <source>
        <dbReference type="ARBA" id="ARBA00004651"/>
    </source>
</evidence>
<keyword evidence="2" id="KW-1003">Cell membrane</keyword>
<evidence type="ECO:0000256" key="4">
    <source>
        <dbReference type="ARBA" id="ARBA00022989"/>
    </source>
</evidence>
<feature type="transmembrane region" description="Helical" evidence="7">
    <location>
        <begin position="223"/>
        <end position="245"/>
    </location>
</feature>
<accession>A0A518N5Y9</accession>
<feature type="transmembrane region" description="Helical" evidence="7">
    <location>
        <begin position="185"/>
        <end position="211"/>
    </location>
</feature>
<dbReference type="AlphaFoldDB" id="A0A518N5Y9"/>
<dbReference type="EMBL" id="CP042218">
    <property type="protein sequence ID" value="QDW67336.1"/>
    <property type="molecule type" value="Genomic_DNA"/>
</dbReference>
<evidence type="ECO:0000256" key="6">
    <source>
        <dbReference type="SAM" id="MobiDB-lite"/>
    </source>
</evidence>
<dbReference type="OrthoDB" id="9763003at2"/>
<keyword evidence="9" id="KW-1185">Reference proteome</keyword>
<dbReference type="GO" id="GO:0044341">
    <property type="term" value="P:sodium-dependent phosphate transport"/>
    <property type="evidence" value="ECO:0007669"/>
    <property type="project" value="InterPro"/>
</dbReference>
<dbReference type="GO" id="GO:0005436">
    <property type="term" value="F:sodium:phosphate symporter activity"/>
    <property type="evidence" value="ECO:0007669"/>
    <property type="project" value="InterPro"/>
</dbReference>
<dbReference type="GO" id="GO:0005886">
    <property type="term" value="C:plasma membrane"/>
    <property type="evidence" value="ECO:0007669"/>
    <property type="project" value="UniProtKB-SubCell"/>
</dbReference>
<protein>
    <submittedName>
        <fullName evidence="8">Na/Pi cotransporter family protein</fullName>
    </submittedName>
</protein>
<feature type="transmembrane region" description="Helical" evidence="7">
    <location>
        <begin position="90"/>
        <end position="111"/>
    </location>
</feature>
<feature type="region of interest" description="Disordered" evidence="6">
    <location>
        <begin position="370"/>
        <end position="389"/>
    </location>
</feature>
<evidence type="ECO:0000256" key="3">
    <source>
        <dbReference type="ARBA" id="ARBA00022692"/>
    </source>
</evidence>
<name>A0A518N5Y9_9GAMM</name>
<reference evidence="8 9" key="1">
    <citation type="submission" date="2019-07" db="EMBL/GenBank/DDBJ databases">
        <title>Full genome sequence of Luteimonas sp. Gr-4.</title>
        <authorList>
            <person name="Im W.-T."/>
        </authorList>
    </citation>
    <scope>NUCLEOTIDE SEQUENCE [LARGE SCALE GENOMIC DNA]</scope>
    <source>
        <strain evidence="8 9">Gr-4</strain>
    </source>
</reference>
<evidence type="ECO:0000313" key="8">
    <source>
        <dbReference type="EMBL" id="QDW67336.1"/>
    </source>
</evidence>
<dbReference type="Proteomes" id="UP000316584">
    <property type="component" value="Chromosome"/>
</dbReference>
<keyword evidence="3 7" id="KW-0812">Transmembrane</keyword>
<dbReference type="PANTHER" id="PTHR10010">
    <property type="entry name" value="SOLUTE CARRIER FAMILY 34 SODIUM PHOSPHATE , MEMBER 2-RELATED"/>
    <property type="match status" value="1"/>
</dbReference>
<feature type="transmembrane region" description="Helical" evidence="7">
    <location>
        <begin position="15"/>
        <end position="39"/>
    </location>
</feature>
<feature type="transmembrane region" description="Helical" evidence="7">
    <location>
        <begin position="291"/>
        <end position="310"/>
    </location>
</feature>
<dbReference type="PANTHER" id="PTHR10010:SF46">
    <property type="entry name" value="SODIUM-DEPENDENT PHOSPHATE TRANSPORT PROTEIN 2B"/>
    <property type="match status" value="1"/>
</dbReference>
<evidence type="ECO:0000256" key="7">
    <source>
        <dbReference type="SAM" id="Phobius"/>
    </source>
</evidence>
<evidence type="ECO:0000256" key="2">
    <source>
        <dbReference type="ARBA" id="ARBA00022475"/>
    </source>
</evidence>
<keyword evidence="5 7" id="KW-0472">Membrane</keyword>
<organism evidence="8 9">
    <name type="scientific">Luteimonas granuli</name>
    <dbReference type="NCBI Taxonomy" id="1176533"/>
    <lineage>
        <taxon>Bacteria</taxon>
        <taxon>Pseudomonadati</taxon>
        <taxon>Pseudomonadota</taxon>
        <taxon>Gammaproteobacteria</taxon>
        <taxon>Lysobacterales</taxon>
        <taxon>Lysobacteraceae</taxon>
        <taxon>Luteimonas</taxon>
    </lineage>
</organism>